<dbReference type="InterPro" id="IPR035906">
    <property type="entry name" value="MetI-like_sf"/>
</dbReference>
<dbReference type="Proteomes" id="UP000249185">
    <property type="component" value="Unassembled WGS sequence"/>
</dbReference>
<comment type="similarity">
    <text evidence="7">Belongs to the binding-protein-dependent transport system permease family.</text>
</comment>
<dbReference type="PANTHER" id="PTHR43163">
    <property type="entry name" value="DIPEPTIDE TRANSPORT SYSTEM PERMEASE PROTEIN DPPB-RELATED"/>
    <property type="match status" value="1"/>
</dbReference>
<dbReference type="Gene3D" id="1.10.3720.10">
    <property type="entry name" value="MetI-like"/>
    <property type="match status" value="1"/>
</dbReference>
<dbReference type="Pfam" id="PF00528">
    <property type="entry name" value="BPD_transp_1"/>
    <property type="match status" value="1"/>
</dbReference>
<accession>A0A2W5N257</accession>
<dbReference type="EMBL" id="QFPW01000016">
    <property type="protein sequence ID" value="PZQ47601.1"/>
    <property type="molecule type" value="Genomic_DNA"/>
</dbReference>
<feature type="transmembrane region" description="Helical" evidence="7">
    <location>
        <begin position="179"/>
        <end position="201"/>
    </location>
</feature>
<dbReference type="GO" id="GO:0005886">
    <property type="term" value="C:plasma membrane"/>
    <property type="evidence" value="ECO:0007669"/>
    <property type="project" value="UniProtKB-SubCell"/>
</dbReference>
<dbReference type="Pfam" id="PF19300">
    <property type="entry name" value="BPD_transp_1_N"/>
    <property type="match status" value="1"/>
</dbReference>
<dbReference type="InterPro" id="IPR045621">
    <property type="entry name" value="BPD_transp_1_N"/>
</dbReference>
<evidence type="ECO:0000313" key="9">
    <source>
        <dbReference type="EMBL" id="PZQ47601.1"/>
    </source>
</evidence>
<organism evidence="9 10">
    <name type="scientific">Rhodovulum sulfidophilum</name>
    <name type="common">Rhodobacter sulfidophilus</name>
    <dbReference type="NCBI Taxonomy" id="35806"/>
    <lineage>
        <taxon>Bacteria</taxon>
        <taxon>Pseudomonadati</taxon>
        <taxon>Pseudomonadota</taxon>
        <taxon>Alphaproteobacteria</taxon>
        <taxon>Rhodobacterales</taxon>
        <taxon>Paracoccaceae</taxon>
        <taxon>Rhodovulum</taxon>
    </lineage>
</organism>
<gene>
    <name evidence="9" type="ORF">DI556_17315</name>
</gene>
<evidence type="ECO:0000256" key="3">
    <source>
        <dbReference type="ARBA" id="ARBA00022475"/>
    </source>
</evidence>
<feature type="transmembrane region" description="Helical" evidence="7">
    <location>
        <begin position="97"/>
        <end position="119"/>
    </location>
</feature>
<feature type="domain" description="ABC transmembrane type-1" evidence="8">
    <location>
        <begin position="95"/>
        <end position="300"/>
    </location>
</feature>
<keyword evidence="6 7" id="KW-0472">Membrane</keyword>
<protein>
    <submittedName>
        <fullName evidence="9">ABC transporter permease</fullName>
    </submittedName>
</protein>
<evidence type="ECO:0000256" key="7">
    <source>
        <dbReference type="RuleBase" id="RU363032"/>
    </source>
</evidence>
<reference evidence="9 10" key="1">
    <citation type="submission" date="2017-08" db="EMBL/GenBank/DDBJ databases">
        <title>Infants hospitalized years apart are colonized by the same room-sourced microbial strains.</title>
        <authorList>
            <person name="Brooks B."/>
            <person name="Olm M.R."/>
            <person name="Firek B.A."/>
            <person name="Baker R."/>
            <person name="Thomas B.C."/>
            <person name="Morowitz M.J."/>
            <person name="Banfield J.F."/>
        </authorList>
    </citation>
    <scope>NUCLEOTIDE SEQUENCE [LARGE SCALE GENOMIC DNA]</scope>
    <source>
        <strain evidence="9">S2_005_002_R2_34</strain>
    </source>
</reference>
<proteinExistence type="inferred from homology"/>
<evidence type="ECO:0000256" key="4">
    <source>
        <dbReference type="ARBA" id="ARBA00022692"/>
    </source>
</evidence>
<dbReference type="InterPro" id="IPR000515">
    <property type="entry name" value="MetI-like"/>
</dbReference>
<evidence type="ECO:0000256" key="6">
    <source>
        <dbReference type="ARBA" id="ARBA00023136"/>
    </source>
</evidence>
<name>A0A2W5N257_RHOSU</name>
<dbReference type="CDD" id="cd06261">
    <property type="entry name" value="TM_PBP2"/>
    <property type="match status" value="1"/>
</dbReference>
<dbReference type="AlphaFoldDB" id="A0A2W5N257"/>
<sequence length="314" mass="32893">MMLYALRRVLYTLPIALGVSLICFLLVHIAPGDPISAIVPPDAPRDVVEQVRAAYGLDRPLPVQYLFWLSNVLRGDFGLSLATGRPVLPDLLAAAAYTLRLALAAALIAFLGGALLGTLSAATAGSAVDRLLVGVSALALAVPNYWVGMALIIVFSVLLNWLPSMGAGPGPWAWDAAHLQALILPALALATIPMGMVARAVRGGAVEILNQEFVTTLRSKGMLRGAIVAHVAKNAAPGVLAVAGLQLGQLMGGSVLVETVFSWPGTGFLLNTAIAQRDIPMLQATTLLLALFFVLLNLAVDLVQAAIDPRFSRS</sequence>
<dbReference type="SUPFAM" id="SSF161098">
    <property type="entry name" value="MetI-like"/>
    <property type="match status" value="1"/>
</dbReference>
<keyword evidence="3" id="KW-1003">Cell membrane</keyword>
<dbReference type="GO" id="GO:0071916">
    <property type="term" value="F:dipeptide transmembrane transporter activity"/>
    <property type="evidence" value="ECO:0007669"/>
    <property type="project" value="TreeGrafter"/>
</dbReference>
<evidence type="ECO:0000256" key="5">
    <source>
        <dbReference type="ARBA" id="ARBA00022989"/>
    </source>
</evidence>
<feature type="transmembrane region" description="Helical" evidence="7">
    <location>
        <begin position="287"/>
        <end position="307"/>
    </location>
</feature>
<evidence type="ECO:0000313" key="10">
    <source>
        <dbReference type="Proteomes" id="UP000249185"/>
    </source>
</evidence>
<keyword evidence="4 7" id="KW-0812">Transmembrane</keyword>
<comment type="subcellular location">
    <subcellularLocation>
        <location evidence="1 7">Cell membrane</location>
        <topology evidence="1 7">Multi-pass membrane protein</topology>
    </subcellularLocation>
</comment>
<keyword evidence="2 7" id="KW-0813">Transport</keyword>
<dbReference type="PANTHER" id="PTHR43163:SF6">
    <property type="entry name" value="DIPEPTIDE TRANSPORT SYSTEM PERMEASE PROTEIN DPPB-RELATED"/>
    <property type="match status" value="1"/>
</dbReference>
<evidence type="ECO:0000259" key="8">
    <source>
        <dbReference type="PROSITE" id="PS50928"/>
    </source>
</evidence>
<evidence type="ECO:0000256" key="1">
    <source>
        <dbReference type="ARBA" id="ARBA00004651"/>
    </source>
</evidence>
<keyword evidence="5 7" id="KW-1133">Transmembrane helix</keyword>
<feature type="transmembrane region" description="Helical" evidence="7">
    <location>
        <begin position="131"/>
        <end position="159"/>
    </location>
</feature>
<dbReference type="PROSITE" id="PS50928">
    <property type="entry name" value="ABC_TM1"/>
    <property type="match status" value="1"/>
</dbReference>
<comment type="caution">
    <text evidence="9">The sequence shown here is derived from an EMBL/GenBank/DDBJ whole genome shotgun (WGS) entry which is preliminary data.</text>
</comment>
<feature type="transmembrane region" description="Helical" evidence="7">
    <location>
        <begin position="9"/>
        <end position="30"/>
    </location>
</feature>
<evidence type="ECO:0000256" key="2">
    <source>
        <dbReference type="ARBA" id="ARBA00022448"/>
    </source>
</evidence>